<dbReference type="InterPro" id="IPR018187">
    <property type="entry name" value="Asp/Glu_racemase_AS_1"/>
</dbReference>
<dbReference type="EMBL" id="FNJI01000019">
    <property type="protein sequence ID" value="SDP42180.1"/>
    <property type="molecule type" value="Genomic_DNA"/>
</dbReference>
<sequence>MQQEPMKTIGVLGGMGPMATVNLAQAIVENTLARCDQDHPPVIIDSNTRIADRTAFLLGLSTQDPRPEILAAAARLENAGVACMVMPCNTAHAFYPDIVAATRAEVIHMIEETAKWIATTFPTQKKIGVLATQGTYRADVYGRGLAKFGLIQIVPDQRGQEEVTRLIYDGIKANNLAYDYTGYDQAVARFRAEHNLEVVILGCTELSVAQRLHPLGGTFVDPLRVIARVLIEKAGGRVTSW</sequence>
<evidence type="ECO:0000256" key="1">
    <source>
        <dbReference type="ARBA" id="ARBA00007847"/>
    </source>
</evidence>
<dbReference type="Gene3D" id="3.40.50.1860">
    <property type="match status" value="2"/>
</dbReference>
<name>A0A1H0SKE6_9BACT</name>
<dbReference type="Proteomes" id="UP000199073">
    <property type="component" value="Unassembled WGS sequence"/>
</dbReference>
<dbReference type="SUPFAM" id="SSF53681">
    <property type="entry name" value="Aspartate/glutamate racemase"/>
    <property type="match status" value="2"/>
</dbReference>
<dbReference type="InterPro" id="IPR015942">
    <property type="entry name" value="Asp/Glu/hydantoin_racemase"/>
</dbReference>
<keyword evidence="4" id="KW-1185">Reference proteome</keyword>
<evidence type="ECO:0000313" key="4">
    <source>
        <dbReference type="Proteomes" id="UP000199073"/>
    </source>
</evidence>
<dbReference type="RefSeq" id="WP_092223731.1">
    <property type="nucleotide sequence ID" value="NZ_FNJI01000019.1"/>
</dbReference>
<comment type="similarity">
    <text evidence="1">Belongs to the aspartate/glutamate racemases family.</text>
</comment>
<dbReference type="GO" id="GO:0047661">
    <property type="term" value="F:amino-acid racemase activity"/>
    <property type="evidence" value="ECO:0007669"/>
    <property type="project" value="InterPro"/>
</dbReference>
<dbReference type="OrthoDB" id="9803739at2"/>
<dbReference type="Pfam" id="PF01177">
    <property type="entry name" value="Asp_Glu_race"/>
    <property type="match status" value="1"/>
</dbReference>
<proteinExistence type="inferred from homology"/>
<reference evidence="3 4" key="1">
    <citation type="submission" date="2016-10" db="EMBL/GenBank/DDBJ databases">
        <authorList>
            <person name="de Groot N.N."/>
        </authorList>
    </citation>
    <scope>NUCLEOTIDE SEQUENCE [LARGE SCALE GENOMIC DNA]</scope>
    <source>
        <strain evidence="3 4">DSM 12130</strain>
    </source>
</reference>
<dbReference type="STRING" id="91360.SAMN05660330_02723"/>
<protein>
    <submittedName>
        <fullName evidence="3">Aspartate racemase</fullName>
    </submittedName>
</protein>
<dbReference type="AlphaFoldDB" id="A0A1H0SKE6"/>
<evidence type="ECO:0000256" key="2">
    <source>
        <dbReference type="ARBA" id="ARBA00023235"/>
    </source>
</evidence>
<accession>A0A1H0SKE6</accession>
<gene>
    <name evidence="3" type="ORF">SAMN05660330_02723</name>
</gene>
<dbReference type="NCBIfam" id="TIGR00035">
    <property type="entry name" value="asp_race"/>
    <property type="match status" value="1"/>
</dbReference>
<organism evidence="3 4">
    <name type="scientific">Desulforhopalus singaporensis</name>
    <dbReference type="NCBI Taxonomy" id="91360"/>
    <lineage>
        <taxon>Bacteria</taxon>
        <taxon>Pseudomonadati</taxon>
        <taxon>Thermodesulfobacteriota</taxon>
        <taxon>Desulfobulbia</taxon>
        <taxon>Desulfobulbales</taxon>
        <taxon>Desulfocapsaceae</taxon>
        <taxon>Desulforhopalus</taxon>
    </lineage>
</organism>
<dbReference type="InterPro" id="IPR001920">
    <property type="entry name" value="Asp/Glu_race"/>
</dbReference>
<dbReference type="PANTHER" id="PTHR21198">
    <property type="entry name" value="GLUTAMATE RACEMASE"/>
    <property type="match status" value="1"/>
</dbReference>
<evidence type="ECO:0000313" key="3">
    <source>
        <dbReference type="EMBL" id="SDP42180.1"/>
    </source>
</evidence>
<dbReference type="InterPro" id="IPR004380">
    <property type="entry name" value="Asp_race"/>
</dbReference>
<dbReference type="PROSITE" id="PS00923">
    <property type="entry name" value="ASP_GLU_RACEMASE_1"/>
    <property type="match status" value="1"/>
</dbReference>
<keyword evidence="2" id="KW-0413">Isomerase</keyword>
<dbReference type="PANTHER" id="PTHR21198:SF7">
    <property type="entry name" value="ASPARTATE-GLUTAMATE RACEMASE FAMILY"/>
    <property type="match status" value="1"/>
</dbReference>